<evidence type="ECO:0000313" key="4">
    <source>
        <dbReference type="Proteomes" id="UP000824238"/>
    </source>
</evidence>
<dbReference type="Pfam" id="PF21688">
    <property type="entry name" value="FAD-depend_C"/>
    <property type="match status" value="1"/>
</dbReference>
<dbReference type="Gene3D" id="3.30.70.2700">
    <property type="match status" value="1"/>
</dbReference>
<dbReference type="SUPFAM" id="SSF51905">
    <property type="entry name" value="FAD/NAD(P)-binding domain"/>
    <property type="match status" value="1"/>
</dbReference>
<feature type="domain" description="FAD-dependent protein C-terminal" evidence="2">
    <location>
        <begin position="270"/>
        <end position="464"/>
    </location>
</feature>
<protein>
    <submittedName>
        <fullName evidence="3">FAD-dependent oxidoreductase</fullName>
    </submittedName>
</protein>
<dbReference type="PANTHER" id="PTHR42842">
    <property type="entry name" value="FAD/NAD(P)-BINDING OXIDOREDUCTASE"/>
    <property type="match status" value="1"/>
</dbReference>
<accession>A0A9D1DLW9</accession>
<evidence type="ECO:0000313" key="3">
    <source>
        <dbReference type="EMBL" id="HIR55198.1"/>
    </source>
</evidence>
<name>A0A9D1DLW9_9FIRM</name>
<evidence type="ECO:0000259" key="1">
    <source>
        <dbReference type="Pfam" id="PF01266"/>
    </source>
</evidence>
<dbReference type="InterPro" id="IPR006076">
    <property type="entry name" value="FAD-dep_OxRdtase"/>
</dbReference>
<dbReference type="EMBL" id="DVHH01000157">
    <property type="protein sequence ID" value="HIR55198.1"/>
    <property type="molecule type" value="Genomic_DNA"/>
</dbReference>
<dbReference type="InterPro" id="IPR028348">
    <property type="entry name" value="FAD-binding_protein"/>
</dbReference>
<dbReference type="AlphaFoldDB" id="A0A9D1DLW9"/>
<gene>
    <name evidence="3" type="ORF">IAD36_06385</name>
</gene>
<dbReference type="Gene3D" id="3.50.50.60">
    <property type="entry name" value="FAD/NAD(P)-binding domain"/>
    <property type="match status" value="2"/>
</dbReference>
<dbReference type="Proteomes" id="UP000824238">
    <property type="component" value="Unassembled WGS sequence"/>
</dbReference>
<organism evidence="3 4">
    <name type="scientific">Candidatus Scatomorpha intestinigallinarum</name>
    <dbReference type="NCBI Taxonomy" id="2840923"/>
    <lineage>
        <taxon>Bacteria</taxon>
        <taxon>Bacillati</taxon>
        <taxon>Bacillota</taxon>
        <taxon>Clostridia</taxon>
        <taxon>Eubacteriales</taxon>
        <taxon>Candidatus Scatomorpha</taxon>
    </lineage>
</organism>
<evidence type="ECO:0000259" key="2">
    <source>
        <dbReference type="Pfam" id="PF21688"/>
    </source>
</evidence>
<dbReference type="InterPro" id="IPR049516">
    <property type="entry name" value="FAD-depend_C"/>
</dbReference>
<dbReference type="Pfam" id="PF01266">
    <property type="entry name" value="DAO"/>
    <property type="match status" value="1"/>
</dbReference>
<sequence length="516" mass="54448">MHKLTNLSLAPGEDERQLRTLAAERLGVRAEDIEELVLTRRGLDARRRGAIRWVCSVRVRLRGEAPEPEERYEIPRPAAPGPRPVVAGFGPAGIFAALVLARAGLRPIVLERGPCMEERQRAVAAFRAGGSFDPEANVQFGEGGAGAFSDGKLGTGTHDARIAFVLAALIEHGAKPSIAYDAKPHLGTDVLSRVVVSLRREIESLGGEVRFRTRLEGLDIENGALRGVLVRSGGVTERIEAPRLILATGHSARDTFQMLLDAGLPLEPKPFSMGARIEHLQADIDLAQYGRARGRLLPAADYGLNVHLPGGRGVYTFCMCPGGEVINAASEPGGLVTNGMSWSGRAGKNANAALLVSVSPGDFPYPGPLGGALWQRETERRAFEYAGGYLAPAQLVADFLASRPSSGPGRVLPSAKPGVFWGDLHRVLPAPVTDAMAEALPLLGRKLRGFDAPDAVLTGPETRSSSPVRIPRDAGLCAAVRGLYPCGEGAGWAGGITSAAVDGMKCAEALIASFGA</sequence>
<dbReference type="PANTHER" id="PTHR42842:SF3">
    <property type="entry name" value="FAD_NAD(P)-BINDING OXIDOREDUCTASE FAMILY PROTEIN"/>
    <property type="match status" value="1"/>
</dbReference>
<dbReference type="PIRSF" id="PIRSF038984">
    <property type="entry name" value="FAD_binding_protein"/>
    <property type="match status" value="1"/>
</dbReference>
<feature type="domain" description="FAD dependent oxidoreductase" evidence="1">
    <location>
        <begin position="193"/>
        <end position="268"/>
    </location>
</feature>
<reference evidence="3" key="1">
    <citation type="submission" date="2020-10" db="EMBL/GenBank/DDBJ databases">
        <authorList>
            <person name="Gilroy R."/>
        </authorList>
    </citation>
    <scope>NUCLEOTIDE SEQUENCE</scope>
    <source>
        <strain evidence="3">ChiGjej3B3-7149</strain>
    </source>
</reference>
<dbReference type="InterPro" id="IPR036188">
    <property type="entry name" value="FAD/NAD-bd_sf"/>
</dbReference>
<reference evidence="3" key="2">
    <citation type="journal article" date="2021" name="PeerJ">
        <title>Extensive microbial diversity within the chicken gut microbiome revealed by metagenomics and culture.</title>
        <authorList>
            <person name="Gilroy R."/>
            <person name="Ravi A."/>
            <person name="Getino M."/>
            <person name="Pursley I."/>
            <person name="Horton D.L."/>
            <person name="Alikhan N.F."/>
            <person name="Baker D."/>
            <person name="Gharbi K."/>
            <person name="Hall N."/>
            <person name="Watson M."/>
            <person name="Adriaenssens E.M."/>
            <person name="Foster-Nyarko E."/>
            <person name="Jarju S."/>
            <person name="Secka A."/>
            <person name="Antonio M."/>
            <person name="Oren A."/>
            <person name="Chaudhuri R.R."/>
            <person name="La Ragione R."/>
            <person name="Hildebrand F."/>
            <person name="Pallen M.J."/>
        </authorList>
    </citation>
    <scope>NUCLEOTIDE SEQUENCE</scope>
    <source>
        <strain evidence="3">ChiGjej3B3-7149</strain>
    </source>
</reference>
<proteinExistence type="predicted"/>
<comment type="caution">
    <text evidence="3">The sequence shown here is derived from an EMBL/GenBank/DDBJ whole genome shotgun (WGS) entry which is preliminary data.</text>
</comment>